<feature type="domain" description="HTH myb-type" evidence="6">
    <location>
        <begin position="10"/>
        <end position="62"/>
    </location>
</feature>
<accession>A0ABU6T6V9</accession>
<feature type="domain" description="Myb-like" evidence="5">
    <location>
        <begin position="10"/>
        <end position="62"/>
    </location>
</feature>
<evidence type="ECO:0000259" key="6">
    <source>
        <dbReference type="PROSITE" id="PS51294"/>
    </source>
</evidence>
<keyword evidence="2" id="KW-0677">Repeat</keyword>
<evidence type="ECO:0000256" key="1">
    <source>
        <dbReference type="ARBA" id="ARBA00004123"/>
    </source>
</evidence>
<dbReference type="Proteomes" id="UP001341840">
    <property type="component" value="Unassembled WGS sequence"/>
</dbReference>
<organism evidence="7 8">
    <name type="scientific">Stylosanthes scabra</name>
    <dbReference type="NCBI Taxonomy" id="79078"/>
    <lineage>
        <taxon>Eukaryota</taxon>
        <taxon>Viridiplantae</taxon>
        <taxon>Streptophyta</taxon>
        <taxon>Embryophyta</taxon>
        <taxon>Tracheophyta</taxon>
        <taxon>Spermatophyta</taxon>
        <taxon>Magnoliopsida</taxon>
        <taxon>eudicotyledons</taxon>
        <taxon>Gunneridae</taxon>
        <taxon>Pentapetalae</taxon>
        <taxon>rosids</taxon>
        <taxon>fabids</taxon>
        <taxon>Fabales</taxon>
        <taxon>Fabaceae</taxon>
        <taxon>Papilionoideae</taxon>
        <taxon>50 kb inversion clade</taxon>
        <taxon>dalbergioids sensu lato</taxon>
        <taxon>Dalbergieae</taxon>
        <taxon>Pterocarpus clade</taxon>
        <taxon>Stylosanthes</taxon>
    </lineage>
</organism>
<comment type="caution">
    <text evidence="7">The sequence shown here is derived from an EMBL/GenBank/DDBJ whole genome shotgun (WGS) entry which is preliminary data.</text>
</comment>
<dbReference type="SMART" id="SM00717">
    <property type="entry name" value="SANT"/>
    <property type="match status" value="2"/>
</dbReference>
<keyword evidence="4" id="KW-0539">Nucleus</keyword>
<dbReference type="InterPro" id="IPR015495">
    <property type="entry name" value="Myb_TF_plants"/>
</dbReference>
<dbReference type="InterPro" id="IPR017930">
    <property type="entry name" value="Myb_dom"/>
</dbReference>
<feature type="domain" description="Myb-like" evidence="5">
    <location>
        <begin position="63"/>
        <end position="113"/>
    </location>
</feature>
<dbReference type="PROSITE" id="PS51294">
    <property type="entry name" value="HTH_MYB"/>
    <property type="match status" value="2"/>
</dbReference>
<dbReference type="CDD" id="cd00167">
    <property type="entry name" value="SANT"/>
    <property type="match status" value="2"/>
</dbReference>
<dbReference type="PANTHER" id="PTHR47994">
    <property type="entry name" value="F14D16.11-RELATED"/>
    <property type="match status" value="1"/>
</dbReference>
<gene>
    <name evidence="7" type="ORF">PIB30_014129</name>
</gene>
<keyword evidence="8" id="KW-1185">Reference proteome</keyword>
<dbReference type="Gene3D" id="1.10.10.60">
    <property type="entry name" value="Homeodomain-like"/>
    <property type="match status" value="2"/>
</dbReference>
<sequence length="318" mass="36153">MGRCQCCDDQNGLKKGPWSPEEDEKLVQYIQKHGHRIWRAVPKLAGLNRCGKSCRFRWTNYLRPDVKRGKFSQEEEQTIMRLHSTLGNRWSAIATHLLGRTDNEIKNFWNTHLKKKLIQMGLDPATHQPVFQQNLTLQAELALQLANLNNNHHHHHQYLPQSALMASSNSLMSTIGSYSSSYDLNNNNGITNNMEPFSLLNLTNMCNMKEINQAVIMDNSVNNNSSFGAFPHHGNGIIDDYDSSHLLHDSYHQNMLLLSHFSDPPQVPFISSQPQPCFNIDEQDRYQGTTTNNNDDDSTWIIPSLAPIQVVTGSGDMK</sequence>
<proteinExistence type="predicted"/>
<dbReference type="Pfam" id="PF00249">
    <property type="entry name" value="Myb_DNA-binding"/>
    <property type="match status" value="2"/>
</dbReference>
<dbReference type="InterPro" id="IPR001005">
    <property type="entry name" value="SANT/Myb"/>
</dbReference>
<dbReference type="InterPro" id="IPR009057">
    <property type="entry name" value="Homeodomain-like_sf"/>
</dbReference>
<name>A0ABU6T6V9_9FABA</name>
<protein>
    <submittedName>
        <fullName evidence="7">Uncharacterized protein</fullName>
    </submittedName>
</protein>
<comment type="subcellular location">
    <subcellularLocation>
        <location evidence="1">Nucleus</location>
    </subcellularLocation>
</comment>
<evidence type="ECO:0000256" key="3">
    <source>
        <dbReference type="ARBA" id="ARBA00023125"/>
    </source>
</evidence>
<evidence type="ECO:0000256" key="4">
    <source>
        <dbReference type="ARBA" id="ARBA00023242"/>
    </source>
</evidence>
<evidence type="ECO:0000313" key="8">
    <source>
        <dbReference type="Proteomes" id="UP001341840"/>
    </source>
</evidence>
<dbReference type="SUPFAM" id="SSF46689">
    <property type="entry name" value="Homeodomain-like"/>
    <property type="match status" value="1"/>
</dbReference>
<dbReference type="EMBL" id="JASCZI010090658">
    <property type="protein sequence ID" value="MED6144269.1"/>
    <property type="molecule type" value="Genomic_DNA"/>
</dbReference>
<evidence type="ECO:0000259" key="5">
    <source>
        <dbReference type="PROSITE" id="PS50090"/>
    </source>
</evidence>
<dbReference type="PANTHER" id="PTHR47994:SF5">
    <property type="entry name" value="F14D16.11-RELATED"/>
    <property type="match status" value="1"/>
</dbReference>
<dbReference type="PROSITE" id="PS50090">
    <property type="entry name" value="MYB_LIKE"/>
    <property type="match status" value="2"/>
</dbReference>
<feature type="domain" description="HTH myb-type" evidence="6">
    <location>
        <begin position="63"/>
        <end position="117"/>
    </location>
</feature>
<keyword evidence="3" id="KW-0238">DNA-binding</keyword>
<evidence type="ECO:0000256" key="2">
    <source>
        <dbReference type="ARBA" id="ARBA00022737"/>
    </source>
</evidence>
<evidence type="ECO:0000313" key="7">
    <source>
        <dbReference type="EMBL" id="MED6144269.1"/>
    </source>
</evidence>
<reference evidence="7 8" key="1">
    <citation type="journal article" date="2023" name="Plants (Basel)">
        <title>Bridging the Gap: Combining Genomics and Transcriptomics Approaches to Understand Stylosanthes scabra, an Orphan Legume from the Brazilian Caatinga.</title>
        <authorList>
            <person name="Ferreira-Neto J.R.C."/>
            <person name="da Silva M.D."/>
            <person name="Binneck E."/>
            <person name="de Melo N.F."/>
            <person name="da Silva R.H."/>
            <person name="de Melo A.L.T.M."/>
            <person name="Pandolfi V."/>
            <person name="Bustamante F.O."/>
            <person name="Brasileiro-Vidal A.C."/>
            <person name="Benko-Iseppon A.M."/>
        </authorList>
    </citation>
    <scope>NUCLEOTIDE SEQUENCE [LARGE SCALE GENOMIC DNA]</scope>
    <source>
        <tissue evidence="7">Leaves</tissue>
    </source>
</reference>